<dbReference type="AlphaFoldDB" id="A0AAV6U7B8"/>
<accession>A0AAV6U7B8</accession>
<organism evidence="1 2">
    <name type="scientific">Oedothorax gibbosus</name>
    <dbReference type="NCBI Taxonomy" id="931172"/>
    <lineage>
        <taxon>Eukaryota</taxon>
        <taxon>Metazoa</taxon>
        <taxon>Ecdysozoa</taxon>
        <taxon>Arthropoda</taxon>
        <taxon>Chelicerata</taxon>
        <taxon>Arachnida</taxon>
        <taxon>Araneae</taxon>
        <taxon>Araneomorphae</taxon>
        <taxon>Entelegynae</taxon>
        <taxon>Araneoidea</taxon>
        <taxon>Linyphiidae</taxon>
        <taxon>Erigoninae</taxon>
        <taxon>Oedothorax</taxon>
    </lineage>
</organism>
<keyword evidence="2" id="KW-1185">Reference proteome</keyword>
<protein>
    <submittedName>
        <fullName evidence="1">Uncharacterized protein</fullName>
    </submittedName>
</protein>
<comment type="caution">
    <text evidence="1">The sequence shown here is derived from an EMBL/GenBank/DDBJ whole genome shotgun (WGS) entry which is preliminary data.</text>
</comment>
<evidence type="ECO:0000313" key="1">
    <source>
        <dbReference type="EMBL" id="KAG8179845.1"/>
    </source>
</evidence>
<evidence type="ECO:0000313" key="2">
    <source>
        <dbReference type="Proteomes" id="UP000827092"/>
    </source>
</evidence>
<dbReference type="EMBL" id="JAFNEN010000599">
    <property type="protein sequence ID" value="KAG8179845.1"/>
    <property type="molecule type" value="Genomic_DNA"/>
</dbReference>
<gene>
    <name evidence="1" type="ORF">JTE90_007026</name>
</gene>
<sequence length="153" mass="17268">MPSDSSYLYVQIGSGHRKRVKMLNENGETIVYAYKNRQKQFSWIIQMNGISIGPFDLPKLVVLAGLRGSSSSKTYSIESIVYNRISNMKLILSKTLSYSFVKPAYQVVWRRTSLLGGSKGQVRGGFQDVLTVVGAQQLQNWYRSLGRDFQTGM</sequence>
<name>A0AAV6U7B8_9ARAC</name>
<reference evidence="1 2" key="1">
    <citation type="journal article" date="2022" name="Nat. Ecol. Evol.">
        <title>A masculinizing supergene underlies an exaggerated male reproductive morph in a spider.</title>
        <authorList>
            <person name="Hendrickx F."/>
            <person name="De Corte Z."/>
            <person name="Sonet G."/>
            <person name="Van Belleghem S.M."/>
            <person name="Kostlbacher S."/>
            <person name="Vangestel C."/>
        </authorList>
    </citation>
    <scope>NUCLEOTIDE SEQUENCE [LARGE SCALE GENOMIC DNA]</scope>
    <source>
        <strain evidence="1">W744_W776</strain>
    </source>
</reference>
<dbReference type="Proteomes" id="UP000827092">
    <property type="component" value="Unassembled WGS sequence"/>
</dbReference>
<proteinExistence type="predicted"/>